<name>C5C123_BEUC1</name>
<protein>
    <submittedName>
        <fullName evidence="5">Cell envelope-related protein transcriptional attenuator</fullName>
    </submittedName>
</protein>
<dbReference type="HOGENOM" id="CLU_016455_0_0_11"/>
<dbReference type="EMBL" id="CP001618">
    <property type="protein sequence ID" value="ACQ79427.1"/>
    <property type="molecule type" value="Genomic_DNA"/>
</dbReference>
<dbReference type="KEGG" id="bcv:Bcav_1167"/>
<dbReference type="InterPro" id="IPR050922">
    <property type="entry name" value="LytR/CpsA/Psr_CW_biosynth"/>
</dbReference>
<comment type="similarity">
    <text evidence="1">Belongs to the LytR/CpsA/Psr (LCP) family.</text>
</comment>
<keyword evidence="3" id="KW-0472">Membrane</keyword>
<evidence type="ECO:0000313" key="5">
    <source>
        <dbReference type="EMBL" id="ACQ79427.1"/>
    </source>
</evidence>
<feature type="transmembrane region" description="Helical" evidence="3">
    <location>
        <begin position="24"/>
        <end position="47"/>
    </location>
</feature>
<evidence type="ECO:0000256" key="2">
    <source>
        <dbReference type="SAM" id="MobiDB-lite"/>
    </source>
</evidence>
<organism evidence="5 6">
    <name type="scientific">Beutenbergia cavernae (strain ATCC BAA-8 / DSM 12333 / CCUG 43141 / JCM 11478 / NBRC 16432 / NCIMB 13614 / HKI 0122)</name>
    <dbReference type="NCBI Taxonomy" id="471853"/>
    <lineage>
        <taxon>Bacteria</taxon>
        <taxon>Bacillati</taxon>
        <taxon>Actinomycetota</taxon>
        <taxon>Actinomycetes</taxon>
        <taxon>Micrococcales</taxon>
        <taxon>Beutenbergiaceae</taxon>
        <taxon>Beutenbergia</taxon>
    </lineage>
</organism>
<dbReference type="Pfam" id="PF03816">
    <property type="entry name" value="LytR_cpsA_psr"/>
    <property type="match status" value="1"/>
</dbReference>
<feature type="domain" description="Cell envelope-related transcriptional attenuator" evidence="4">
    <location>
        <begin position="110"/>
        <end position="282"/>
    </location>
</feature>
<gene>
    <name evidence="5" type="ordered locus">Bcav_1167</name>
</gene>
<dbReference type="InterPro" id="IPR004474">
    <property type="entry name" value="LytR_CpsA_psr"/>
</dbReference>
<evidence type="ECO:0000256" key="3">
    <source>
        <dbReference type="SAM" id="Phobius"/>
    </source>
</evidence>
<feature type="compositionally biased region" description="Acidic residues" evidence="2">
    <location>
        <begin position="397"/>
        <end position="417"/>
    </location>
</feature>
<feature type="region of interest" description="Disordered" evidence="2">
    <location>
        <begin position="362"/>
        <end position="417"/>
    </location>
</feature>
<dbReference type="NCBIfam" id="TIGR00350">
    <property type="entry name" value="lytR_cpsA_psr"/>
    <property type="match status" value="1"/>
</dbReference>
<proteinExistence type="inferred from homology"/>
<keyword evidence="3" id="KW-1133">Transmembrane helix</keyword>
<keyword evidence="3" id="KW-0812">Transmembrane</keyword>
<dbReference type="PANTHER" id="PTHR33392:SF6">
    <property type="entry name" value="POLYISOPRENYL-TEICHOIC ACID--PEPTIDOGLYCAN TEICHOIC ACID TRANSFERASE TAGU"/>
    <property type="match status" value="1"/>
</dbReference>
<dbReference type="eggNOG" id="COG1316">
    <property type="taxonomic scope" value="Bacteria"/>
</dbReference>
<accession>C5C123</accession>
<keyword evidence="6" id="KW-1185">Reference proteome</keyword>
<dbReference type="STRING" id="471853.Bcav_1167"/>
<reference evidence="5 6" key="1">
    <citation type="journal article" date="2009" name="Stand. Genomic Sci.">
        <title>Complete genome sequence of Beutenbergia cavernae type strain (HKI 0122).</title>
        <authorList>
            <person name="Land M."/>
            <person name="Pukall R."/>
            <person name="Abt B."/>
            <person name="Goker M."/>
            <person name="Rohde M."/>
            <person name="Glavina Del Rio T."/>
            <person name="Tice H."/>
            <person name="Copeland A."/>
            <person name="Cheng J.F."/>
            <person name="Lucas S."/>
            <person name="Chen F."/>
            <person name="Nolan M."/>
            <person name="Bruce D."/>
            <person name="Goodwin L."/>
            <person name="Pitluck S."/>
            <person name="Ivanova N."/>
            <person name="Mavromatis K."/>
            <person name="Ovchinnikova G."/>
            <person name="Pati A."/>
            <person name="Chen A."/>
            <person name="Palaniappan K."/>
            <person name="Hauser L."/>
            <person name="Chang Y.J."/>
            <person name="Jefferies C.C."/>
            <person name="Saunders E."/>
            <person name="Brettin T."/>
            <person name="Detter J.C."/>
            <person name="Han C."/>
            <person name="Chain P."/>
            <person name="Bristow J."/>
            <person name="Eisen J.A."/>
            <person name="Markowitz V."/>
            <person name="Hugenholtz P."/>
            <person name="Kyrpides N.C."/>
            <person name="Klenk H.P."/>
            <person name="Lapidus A."/>
        </authorList>
    </citation>
    <scope>NUCLEOTIDE SEQUENCE [LARGE SCALE GENOMIC DNA]</scope>
    <source>
        <strain evidence="6">ATCC BAA-8 / DSM 12333 / NBRC 16432</strain>
    </source>
</reference>
<dbReference type="Proteomes" id="UP000007962">
    <property type="component" value="Chromosome"/>
</dbReference>
<evidence type="ECO:0000259" key="4">
    <source>
        <dbReference type="Pfam" id="PF03816"/>
    </source>
</evidence>
<dbReference type="Gene3D" id="3.40.630.190">
    <property type="entry name" value="LCP protein"/>
    <property type="match status" value="1"/>
</dbReference>
<sequence length="417" mass="43361">MPTTSDAAVRRGPRHSSRMRSHRFLRGLAVAVIGVLAFSGTGAYAVYDALQNNINNGYDLDDILGAHEPTDGPSTPSDPKAGEAYNILVLGSDSRGGDNAGIGGEFEGMRSDTTLFVHISADRSRVEVVSIPRDLLVDVPACPLPDGSETYPQDAGTDDDGTRFNSAFSLGAQTGDIGFGAACAVLTVQEMTGMRVDDFVVVDFTGFQSMVDSIGGVPMCIPEPMQDPKSDLDLQAGDQTLNGQQALALARARHNVAGSDGSDIGRIDRQQELLAAMVRQVLSKNIITDSGALFSFLNAATASLTTSEGIGSITTMAGLANSLRALPADGVIFTTVPFDWAGNVVTQNDAGAVLWERIASDQPISTPEPDPTTGATPSDSPADTGGETAGGEGTDPTTDESTEPWDVTTGEDEAVCG</sequence>
<dbReference type="PANTHER" id="PTHR33392">
    <property type="entry name" value="POLYISOPRENYL-TEICHOIC ACID--PEPTIDOGLYCAN TEICHOIC ACID TRANSFERASE TAGU"/>
    <property type="match status" value="1"/>
</dbReference>
<dbReference type="RefSeq" id="WP_015881667.1">
    <property type="nucleotide sequence ID" value="NC_012669.1"/>
</dbReference>
<evidence type="ECO:0000313" key="6">
    <source>
        <dbReference type="Proteomes" id="UP000007962"/>
    </source>
</evidence>
<dbReference type="AlphaFoldDB" id="C5C123"/>
<evidence type="ECO:0000256" key="1">
    <source>
        <dbReference type="ARBA" id="ARBA00006068"/>
    </source>
</evidence>